<dbReference type="PANTHER" id="PTHR37718:SF2">
    <property type="entry name" value="OS03G0205150 PROTEIN"/>
    <property type="match status" value="1"/>
</dbReference>
<accession>A0A9Q0I0R9</accession>
<name>A0A9Q0I0R9_9POAL</name>
<protein>
    <submittedName>
        <fullName evidence="2">Uncharacterized protein</fullName>
    </submittedName>
</protein>
<evidence type="ECO:0000313" key="3">
    <source>
        <dbReference type="Proteomes" id="UP001151287"/>
    </source>
</evidence>
<evidence type="ECO:0000256" key="1">
    <source>
        <dbReference type="SAM" id="MobiDB-lite"/>
    </source>
</evidence>
<sequence>MEAKHSAETLRHLEKQKECLTDAYRTMSHDLHRLQVEEQMLMRKLYEVMSAEGLLGKGKSKMQLSRDYTNSSLESAKES</sequence>
<evidence type="ECO:0000313" key="2">
    <source>
        <dbReference type="EMBL" id="KAJ1704263.1"/>
    </source>
</evidence>
<dbReference type="AlphaFoldDB" id="A0A9Q0I0R9"/>
<comment type="caution">
    <text evidence="2">The sequence shown here is derived from an EMBL/GenBank/DDBJ whole genome shotgun (WGS) entry which is preliminary data.</text>
</comment>
<reference evidence="2" key="1">
    <citation type="journal article" date="2022" name="Cell">
        <title>Repeat-based holocentromeres influence genome architecture and karyotype evolution.</title>
        <authorList>
            <person name="Hofstatter P.G."/>
            <person name="Thangavel G."/>
            <person name="Lux T."/>
            <person name="Neumann P."/>
            <person name="Vondrak T."/>
            <person name="Novak P."/>
            <person name="Zhang M."/>
            <person name="Costa L."/>
            <person name="Castellani M."/>
            <person name="Scott A."/>
            <person name="Toegelov H."/>
            <person name="Fuchs J."/>
            <person name="Mata-Sucre Y."/>
            <person name="Dias Y."/>
            <person name="Vanzela A.L.L."/>
            <person name="Huettel B."/>
            <person name="Almeida C.C.S."/>
            <person name="Simkova H."/>
            <person name="Souza G."/>
            <person name="Pedrosa-Harand A."/>
            <person name="Macas J."/>
            <person name="Mayer K.F.X."/>
            <person name="Houben A."/>
            <person name="Marques A."/>
        </authorList>
    </citation>
    <scope>NUCLEOTIDE SEQUENCE</scope>
    <source>
        <strain evidence="2">RhyBre1mFocal</strain>
    </source>
</reference>
<dbReference type="PANTHER" id="PTHR37718">
    <property type="entry name" value="BNAC03G61340D PROTEIN"/>
    <property type="match status" value="1"/>
</dbReference>
<dbReference type="EMBL" id="JAMQYH010000001">
    <property type="protein sequence ID" value="KAJ1704263.1"/>
    <property type="molecule type" value="Genomic_DNA"/>
</dbReference>
<feature type="region of interest" description="Disordered" evidence="1">
    <location>
        <begin position="59"/>
        <end position="79"/>
    </location>
</feature>
<gene>
    <name evidence="2" type="ORF">LUZ63_004042</name>
</gene>
<dbReference type="Proteomes" id="UP001151287">
    <property type="component" value="Unassembled WGS sequence"/>
</dbReference>
<dbReference type="OrthoDB" id="1266663at2759"/>
<organism evidence="2 3">
    <name type="scientific">Rhynchospora breviuscula</name>
    <dbReference type="NCBI Taxonomy" id="2022672"/>
    <lineage>
        <taxon>Eukaryota</taxon>
        <taxon>Viridiplantae</taxon>
        <taxon>Streptophyta</taxon>
        <taxon>Embryophyta</taxon>
        <taxon>Tracheophyta</taxon>
        <taxon>Spermatophyta</taxon>
        <taxon>Magnoliopsida</taxon>
        <taxon>Liliopsida</taxon>
        <taxon>Poales</taxon>
        <taxon>Cyperaceae</taxon>
        <taxon>Cyperoideae</taxon>
        <taxon>Rhynchosporeae</taxon>
        <taxon>Rhynchospora</taxon>
    </lineage>
</organism>
<proteinExistence type="predicted"/>
<keyword evidence="3" id="KW-1185">Reference proteome</keyword>
<feature type="compositionally biased region" description="Polar residues" evidence="1">
    <location>
        <begin position="62"/>
        <end position="79"/>
    </location>
</feature>